<name>A0AA36UGZ5_9NEIS</name>
<gene>
    <name evidence="2" type="ORF">HMPREF9418_2506</name>
</gene>
<comment type="caution">
    <text evidence="2">The sequence shown here is derived from an EMBL/GenBank/DDBJ whole genome shotgun (WGS) entry which is preliminary data.</text>
</comment>
<proteinExistence type="predicted"/>
<dbReference type="EMBL" id="AFQE01000125">
    <property type="protein sequence ID" value="EGQ75115.1"/>
    <property type="molecule type" value="Genomic_DNA"/>
</dbReference>
<evidence type="ECO:0000313" key="3">
    <source>
        <dbReference type="Proteomes" id="UP000004982"/>
    </source>
</evidence>
<feature type="region of interest" description="Disordered" evidence="1">
    <location>
        <begin position="1"/>
        <end position="22"/>
    </location>
</feature>
<reference evidence="2 3" key="1">
    <citation type="submission" date="2011-05" db="EMBL/GenBank/DDBJ databases">
        <authorList>
            <person name="Muzny D."/>
            <person name="Qin X."/>
            <person name="Deng J."/>
            <person name="Jiang H."/>
            <person name="Liu Y."/>
            <person name="Qu J."/>
            <person name="Song X.-Z."/>
            <person name="Zhang L."/>
            <person name="Thornton R."/>
            <person name="Coyle M."/>
            <person name="Francisco L."/>
            <person name="Jackson L."/>
            <person name="Javaid M."/>
            <person name="Korchina V."/>
            <person name="Kovar C."/>
            <person name="Mata R."/>
            <person name="Mathew T."/>
            <person name="Ngo R."/>
            <person name="Nguyen L."/>
            <person name="Nguyen N."/>
            <person name="Okwuonu G."/>
            <person name="Ongeri F."/>
            <person name="Pham C."/>
            <person name="Simmons D."/>
            <person name="Wilczek-Boney K."/>
            <person name="Hale W."/>
            <person name="Jakkamsetti A."/>
            <person name="Pham P."/>
            <person name="Ruth R."/>
            <person name="San Lucas F."/>
            <person name="Warren J."/>
            <person name="Zhang J."/>
            <person name="Zhao Z."/>
            <person name="Zhou C."/>
            <person name="Zhu D."/>
            <person name="Lee S."/>
            <person name="Bess C."/>
            <person name="Blankenburg K."/>
            <person name="Forbes L."/>
            <person name="Fu Q."/>
            <person name="Gubbala S."/>
            <person name="Hirani K."/>
            <person name="Jayaseelan J.C."/>
            <person name="Lara F."/>
            <person name="Munidasa M."/>
            <person name="Palculict T."/>
            <person name="Patil S."/>
            <person name="Pu L.-L."/>
            <person name="Saada N."/>
            <person name="Tang L."/>
            <person name="Weissenberger G."/>
            <person name="Zhu Y."/>
            <person name="Hemphill L."/>
            <person name="Shang Y."/>
            <person name="Youmans B."/>
            <person name="Ayvaz T."/>
            <person name="Ross M."/>
            <person name="Santibanez J."/>
            <person name="Aqrawi P."/>
            <person name="Gross S."/>
            <person name="Joshi V."/>
            <person name="Fowler G."/>
            <person name="Nazareth L."/>
            <person name="Reid J."/>
            <person name="Worley K."/>
            <person name="Petrosino J."/>
            <person name="Highlander S."/>
            <person name="Gibbs R."/>
        </authorList>
    </citation>
    <scope>NUCLEOTIDE SEQUENCE [LARGE SCALE GENOMIC DNA]</scope>
    <source>
        <strain evidence="2 3">ATCC 33926</strain>
    </source>
</reference>
<evidence type="ECO:0000256" key="1">
    <source>
        <dbReference type="SAM" id="MobiDB-lite"/>
    </source>
</evidence>
<accession>A0AA36UGZ5</accession>
<dbReference type="Proteomes" id="UP000004982">
    <property type="component" value="Unassembled WGS sequence"/>
</dbReference>
<dbReference type="AlphaFoldDB" id="A0AA36UGZ5"/>
<protein>
    <submittedName>
        <fullName evidence="2">Uncharacterized protein</fullName>
    </submittedName>
</protein>
<evidence type="ECO:0000313" key="2">
    <source>
        <dbReference type="EMBL" id="EGQ75115.1"/>
    </source>
</evidence>
<sequence length="40" mass="4483">MRTYSEKTSALNESIASPSQIHSTKTYHRSVGFAREKLGL</sequence>
<organism evidence="2 3">
    <name type="scientific">Neisseria macacae ATCC 33926</name>
    <dbReference type="NCBI Taxonomy" id="997348"/>
    <lineage>
        <taxon>Bacteria</taxon>
        <taxon>Pseudomonadati</taxon>
        <taxon>Pseudomonadota</taxon>
        <taxon>Betaproteobacteria</taxon>
        <taxon>Neisseriales</taxon>
        <taxon>Neisseriaceae</taxon>
        <taxon>Neisseria</taxon>
    </lineage>
</organism>